<keyword evidence="2" id="KW-1185">Reference proteome</keyword>
<protein>
    <submittedName>
        <fullName evidence="1">LysR family transcriptional regulator</fullName>
    </submittedName>
</protein>
<dbReference type="Proteomes" id="UP000004949">
    <property type="component" value="Unassembled WGS sequence"/>
</dbReference>
<reference evidence="1 2" key="1">
    <citation type="submission" date="2011-10" db="EMBL/GenBank/DDBJ databases">
        <title>Genome sequence of Gluconobacter morbifer G707, isolated from Drosophila gut.</title>
        <authorList>
            <person name="Lee W.-J."/>
            <person name="Kim E.-K."/>
        </authorList>
    </citation>
    <scope>NUCLEOTIDE SEQUENCE [LARGE SCALE GENOMIC DNA]</scope>
    <source>
        <strain evidence="1 2">G707</strain>
    </source>
</reference>
<proteinExistence type="predicted"/>
<dbReference type="AlphaFoldDB" id="G6XK37"/>
<gene>
    <name evidence="1" type="ORF">GMO_17660</name>
</gene>
<dbReference type="STRING" id="1088869.GMO_17660"/>
<evidence type="ECO:0000313" key="2">
    <source>
        <dbReference type="Proteomes" id="UP000004949"/>
    </source>
</evidence>
<dbReference type="SUPFAM" id="SSF53850">
    <property type="entry name" value="Periplasmic binding protein-like II"/>
    <property type="match status" value="1"/>
</dbReference>
<dbReference type="EMBL" id="AGQV01000005">
    <property type="protein sequence ID" value="EHH67999.1"/>
    <property type="molecule type" value="Genomic_DNA"/>
</dbReference>
<name>G6XK37_9PROT</name>
<dbReference type="Gene3D" id="3.40.190.10">
    <property type="entry name" value="Periplasmic binding protein-like II"/>
    <property type="match status" value="2"/>
</dbReference>
<organism evidence="1 2">
    <name type="scientific">Gluconobacter morbifer G707</name>
    <dbReference type="NCBI Taxonomy" id="1088869"/>
    <lineage>
        <taxon>Bacteria</taxon>
        <taxon>Pseudomonadati</taxon>
        <taxon>Pseudomonadota</taxon>
        <taxon>Alphaproteobacteria</taxon>
        <taxon>Acetobacterales</taxon>
        <taxon>Acetobacteraceae</taxon>
        <taxon>Gluconobacter</taxon>
    </lineage>
</organism>
<comment type="caution">
    <text evidence="1">The sequence shown here is derived from an EMBL/GenBank/DDBJ whole genome shotgun (WGS) entry which is preliminary data.</text>
</comment>
<evidence type="ECO:0000313" key="1">
    <source>
        <dbReference type="EMBL" id="EHH67999.1"/>
    </source>
</evidence>
<dbReference type="PATRIC" id="fig|1088869.3.peg.1761"/>
<sequence length="92" mass="10312">MLERFLTEYPAIRVDLTTDYGRTDIVRERHDAGIRRSQLVPKDMIALQIGQEIPMSVVGTRIFSAGIPFPEHPVISRIVPTSICICPSMANC</sequence>
<accession>G6XK37</accession>
<dbReference type="eggNOG" id="COG0583">
    <property type="taxonomic scope" value="Bacteria"/>
</dbReference>